<dbReference type="PROSITE" id="PS51755">
    <property type="entry name" value="OMPR_PHOB"/>
    <property type="match status" value="1"/>
</dbReference>
<dbReference type="InterPro" id="IPR016032">
    <property type="entry name" value="Sig_transdc_resp-reg_C-effctor"/>
</dbReference>
<reference evidence="4 5" key="1">
    <citation type="journal article" date="2016" name="Nat. Commun.">
        <title>Thousands of microbial genomes shed light on interconnected biogeochemical processes in an aquifer system.</title>
        <authorList>
            <person name="Anantharaman K."/>
            <person name="Brown C.T."/>
            <person name="Hug L.A."/>
            <person name="Sharon I."/>
            <person name="Castelle C.J."/>
            <person name="Probst A.J."/>
            <person name="Thomas B.C."/>
            <person name="Singh A."/>
            <person name="Wilkins M.J."/>
            <person name="Karaoz U."/>
            <person name="Brodie E.L."/>
            <person name="Williams K.H."/>
            <person name="Hubbard S.S."/>
            <person name="Banfield J.F."/>
        </authorList>
    </citation>
    <scope>NUCLEOTIDE SEQUENCE [LARGE SCALE GENOMIC DNA]</scope>
</reference>
<dbReference type="Proteomes" id="UP000176902">
    <property type="component" value="Unassembled WGS sequence"/>
</dbReference>
<dbReference type="InterPro" id="IPR036388">
    <property type="entry name" value="WH-like_DNA-bd_sf"/>
</dbReference>
<accession>A0A1F5JUL7</accession>
<evidence type="ECO:0000256" key="1">
    <source>
        <dbReference type="ARBA" id="ARBA00023125"/>
    </source>
</evidence>
<dbReference type="CDD" id="cd00383">
    <property type="entry name" value="trans_reg_C"/>
    <property type="match status" value="1"/>
</dbReference>
<feature type="domain" description="OmpR/PhoB-type" evidence="3">
    <location>
        <begin position="282"/>
        <end position="381"/>
    </location>
</feature>
<dbReference type="Gene3D" id="1.10.10.10">
    <property type="entry name" value="Winged helix-like DNA-binding domain superfamily/Winged helix DNA-binding domain"/>
    <property type="match status" value="1"/>
</dbReference>
<dbReference type="EMBL" id="MFCV01000028">
    <property type="protein sequence ID" value="OGE32323.1"/>
    <property type="molecule type" value="Genomic_DNA"/>
</dbReference>
<dbReference type="STRING" id="1797768.A3C59_02955"/>
<dbReference type="SMART" id="SM00862">
    <property type="entry name" value="Trans_reg_C"/>
    <property type="match status" value="1"/>
</dbReference>
<dbReference type="GO" id="GO:0000160">
    <property type="term" value="P:phosphorelay signal transduction system"/>
    <property type="evidence" value="ECO:0007669"/>
    <property type="project" value="InterPro"/>
</dbReference>
<evidence type="ECO:0000313" key="4">
    <source>
        <dbReference type="EMBL" id="OGE32323.1"/>
    </source>
</evidence>
<evidence type="ECO:0000313" key="5">
    <source>
        <dbReference type="Proteomes" id="UP000176902"/>
    </source>
</evidence>
<dbReference type="GO" id="GO:0006355">
    <property type="term" value="P:regulation of DNA-templated transcription"/>
    <property type="evidence" value="ECO:0007669"/>
    <property type="project" value="InterPro"/>
</dbReference>
<gene>
    <name evidence="4" type="ORF">A3C59_02955</name>
</gene>
<dbReference type="InterPro" id="IPR001867">
    <property type="entry name" value="OmpR/PhoB-type_DNA-bd"/>
</dbReference>
<evidence type="ECO:0000259" key="3">
    <source>
        <dbReference type="PROSITE" id="PS51755"/>
    </source>
</evidence>
<dbReference type="GO" id="GO:0003677">
    <property type="term" value="F:DNA binding"/>
    <property type="evidence" value="ECO:0007669"/>
    <property type="project" value="UniProtKB-UniRule"/>
</dbReference>
<organism evidence="4 5">
    <name type="scientific">Candidatus Daviesbacteria bacterium RIFCSPHIGHO2_02_FULL_36_13</name>
    <dbReference type="NCBI Taxonomy" id="1797768"/>
    <lineage>
        <taxon>Bacteria</taxon>
        <taxon>Candidatus Daviesiibacteriota</taxon>
    </lineage>
</organism>
<dbReference type="AlphaFoldDB" id="A0A1F5JUL7"/>
<dbReference type="SUPFAM" id="SSF46894">
    <property type="entry name" value="C-terminal effector domain of the bipartite response regulators"/>
    <property type="match status" value="1"/>
</dbReference>
<name>A0A1F5JUL7_9BACT</name>
<dbReference type="Pfam" id="PF00486">
    <property type="entry name" value="Trans_reg_C"/>
    <property type="match status" value="1"/>
</dbReference>
<dbReference type="Gene3D" id="3.40.50.300">
    <property type="entry name" value="P-loop containing nucleotide triphosphate hydrolases"/>
    <property type="match status" value="1"/>
</dbReference>
<feature type="DNA-binding region" description="OmpR/PhoB-type" evidence="2">
    <location>
        <begin position="282"/>
        <end position="381"/>
    </location>
</feature>
<proteinExistence type="predicted"/>
<comment type="caution">
    <text evidence="4">The sequence shown here is derived from an EMBL/GenBank/DDBJ whole genome shotgun (WGS) entry which is preliminary data.</text>
</comment>
<sequence length="382" mass="43847">MYNFKEAELGPDFAKEKMTELKAFIDAGLSFTILSMPGVGVSYALKYLASQSYAHFIHIDMYALPSLTQHEFYKETLKAMLERSFLSSSAYRLLLTKSDDELFSEIKKKLVHLAEKQEKIVIIFSRFDQLKKDFDWNFLSNIQSLTTIAPNKIVEIFTSVKPLNETAPEAVSGGNLNFFSKDLYFKPFESSDLKKLFLLEHTLKAHPNLDDLISLSGGHVQLFYIILNSHKQQNLMLDQFVKQQMKFLVGYLDYTQRKQIQKIAKGNPGLDPGSIDEYLLGVGMVTEGHQLFTPLLTQYIRENMPIRLPAKEAKLFKLLKLNMGKTVPKEEIFNEVWGENNDSATDWALDALIYRLRKHPFMLSHGYIIESNKKVGYSLIQT</sequence>
<dbReference type="InterPro" id="IPR027417">
    <property type="entry name" value="P-loop_NTPase"/>
</dbReference>
<protein>
    <recommendedName>
        <fullName evidence="3">OmpR/PhoB-type domain-containing protein</fullName>
    </recommendedName>
</protein>
<evidence type="ECO:0000256" key="2">
    <source>
        <dbReference type="PROSITE-ProRule" id="PRU01091"/>
    </source>
</evidence>
<keyword evidence="1 2" id="KW-0238">DNA-binding</keyword>